<dbReference type="InterPro" id="IPR009057">
    <property type="entry name" value="Homeodomain-like_sf"/>
</dbReference>
<dbReference type="Pfam" id="PF13384">
    <property type="entry name" value="HTH_23"/>
    <property type="match status" value="1"/>
</dbReference>
<accession>A0A0L1JKT3</accession>
<dbReference type="EMBL" id="AQQZ01000019">
    <property type="protein sequence ID" value="KNG92003.1"/>
    <property type="molecule type" value="Genomic_DNA"/>
</dbReference>
<dbReference type="Gene3D" id="1.10.10.60">
    <property type="entry name" value="Homeodomain-like"/>
    <property type="match status" value="1"/>
</dbReference>
<name>A0A0L1JKT3_9RHOB</name>
<sequence>MASRRRLTPAERQEIVRERCKGVTHKALAERFRVSERTIYYTLRTEKDRRRDTRIRTKQVSVTLTPEELHSFDEVLARHGVSSRSAGVRLLIQSANGVFQPDQHLAEELKSFRAALNRVGNNVTQIAKRLNEARAKGIAPFFGDHSLAQLRLLSGFVLDFADQVDALSRRRVSHVTLEAHKALKEFSDAPE</sequence>
<reference evidence="1 2" key="1">
    <citation type="journal article" date="2015" name="Int. J. Syst. Evol. Microbiol.">
        <title>Aestuariivita atlantica sp. nov., isolated from deep sea sediment of the Atlantic Ocean.</title>
        <authorList>
            <person name="Li G."/>
            <person name="Lai Q."/>
            <person name="Du Y."/>
            <person name="Liu X."/>
            <person name="Sun F."/>
            <person name="Shao Z."/>
        </authorList>
    </citation>
    <scope>NUCLEOTIDE SEQUENCE [LARGE SCALE GENOMIC DNA]</scope>
    <source>
        <strain evidence="1 2">22II-S11-z3</strain>
    </source>
</reference>
<dbReference type="STRING" id="1317121.ATO11_19650"/>
<dbReference type="SUPFAM" id="SSF46689">
    <property type="entry name" value="Homeodomain-like"/>
    <property type="match status" value="1"/>
</dbReference>
<protein>
    <submittedName>
        <fullName evidence="1">Uncharacterized protein</fullName>
    </submittedName>
</protein>
<dbReference type="RefSeq" id="WP_050532611.1">
    <property type="nucleotide sequence ID" value="NZ_AQQZ01000019.1"/>
</dbReference>
<dbReference type="AlphaFoldDB" id="A0A0L1JKT3"/>
<evidence type="ECO:0000313" key="2">
    <source>
        <dbReference type="Proteomes" id="UP000036938"/>
    </source>
</evidence>
<gene>
    <name evidence="1" type="ORF">ATO11_19650</name>
</gene>
<comment type="caution">
    <text evidence="1">The sequence shown here is derived from an EMBL/GenBank/DDBJ whole genome shotgun (WGS) entry which is preliminary data.</text>
</comment>
<organism evidence="1 2">
    <name type="scientific">Pseudaestuariivita atlantica</name>
    <dbReference type="NCBI Taxonomy" id="1317121"/>
    <lineage>
        <taxon>Bacteria</taxon>
        <taxon>Pseudomonadati</taxon>
        <taxon>Pseudomonadota</taxon>
        <taxon>Alphaproteobacteria</taxon>
        <taxon>Rhodobacterales</taxon>
        <taxon>Paracoccaceae</taxon>
        <taxon>Pseudaestuariivita</taxon>
    </lineage>
</organism>
<dbReference type="Proteomes" id="UP000036938">
    <property type="component" value="Unassembled WGS sequence"/>
</dbReference>
<keyword evidence="2" id="KW-1185">Reference proteome</keyword>
<evidence type="ECO:0000313" key="1">
    <source>
        <dbReference type="EMBL" id="KNG92003.1"/>
    </source>
</evidence>
<proteinExistence type="predicted"/>